<evidence type="ECO:0000256" key="4">
    <source>
        <dbReference type="ARBA" id="ARBA00022692"/>
    </source>
</evidence>
<dbReference type="STRING" id="267850.ADINL_2890"/>
<dbReference type="Pfam" id="PF00528">
    <property type="entry name" value="BPD_transp_1"/>
    <property type="match status" value="1"/>
</dbReference>
<evidence type="ECO:0000256" key="1">
    <source>
        <dbReference type="ARBA" id="ARBA00004651"/>
    </source>
</evidence>
<dbReference type="GO" id="GO:0055085">
    <property type="term" value="P:transmembrane transport"/>
    <property type="evidence" value="ECO:0007669"/>
    <property type="project" value="InterPro"/>
</dbReference>
<feature type="transmembrane region" description="Helical" evidence="7">
    <location>
        <begin position="261"/>
        <end position="284"/>
    </location>
</feature>
<dbReference type="OrthoDB" id="8138334at2"/>
<keyword evidence="4 7" id="KW-0812">Transmembrane</keyword>
<dbReference type="CDD" id="cd06261">
    <property type="entry name" value="TM_PBP2"/>
    <property type="match status" value="1"/>
</dbReference>
<protein>
    <submittedName>
        <fullName evidence="9">Pyrimidine ABC transporter, transmembrane component 1</fullName>
    </submittedName>
</protein>
<reference evidence="9 10" key="1">
    <citation type="journal article" date="2005" name="Int. J. Syst. Evol. Microbiol.">
        <title>Nitrincola lacisaponensis gen. nov., sp. nov., a novel alkaliphilic bacterium isolated from an alkaline, saline lake.</title>
        <authorList>
            <person name="Dimitriu P.A."/>
            <person name="Shukla S.K."/>
            <person name="Conradt J."/>
            <person name="Marquez M.C."/>
            <person name="Ventosa A."/>
            <person name="Maglia A."/>
            <person name="Peyton B.M."/>
            <person name="Pinkart H.C."/>
            <person name="Mormile M.R."/>
        </authorList>
    </citation>
    <scope>NUCLEOTIDE SEQUENCE [LARGE SCALE GENOMIC DNA]</scope>
    <source>
        <strain evidence="9 10">4CA</strain>
    </source>
</reference>
<dbReference type="SUPFAM" id="SSF161098">
    <property type="entry name" value="MetI-like"/>
    <property type="match status" value="1"/>
</dbReference>
<dbReference type="PANTHER" id="PTHR30151:SF0">
    <property type="entry name" value="ABC TRANSPORTER PERMEASE PROTEIN MJ0413-RELATED"/>
    <property type="match status" value="1"/>
</dbReference>
<evidence type="ECO:0000256" key="5">
    <source>
        <dbReference type="ARBA" id="ARBA00022989"/>
    </source>
</evidence>
<dbReference type="Proteomes" id="UP000027318">
    <property type="component" value="Unassembled WGS sequence"/>
</dbReference>
<dbReference type="RefSeq" id="WP_036550229.1">
    <property type="nucleotide sequence ID" value="NZ_JMSZ01000042.1"/>
</dbReference>
<keyword evidence="2 7" id="KW-0813">Transport</keyword>
<dbReference type="AlphaFoldDB" id="A0A063XZS5"/>
<keyword evidence="10" id="KW-1185">Reference proteome</keyword>
<evidence type="ECO:0000313" key="10">
    <source>
        <dbReference type="Proteomes" id="UP000027318"/>
    </source>
</evidence>
<dbReference type="InterPro" id="IPR035906">
    <property type="entry name" value="MetI-like_sf"/>
</dbReference>
<dbReference type="PROSITE" id="PS50928">
    <property type="entry name" value="ABC_TM1"/>
    <property type="match status" value="1"/>
</dbReference>
<evidence type="ECO:0000256" key="7">
    <source>
        <dbReference type="RuleBase" id="RU363032"/>
    </source>
</evidence>
<comment type="subcellular location">
    <subcellularLocation>
        <location evidence="1 7">Cell membrane</location>
        <topology evidence="1 7">Multi-pass membrane protein</topology>
    </subcellularLocation>
</comment>
<gene>
    <name evidence="9" type="ORF">ADINL_2890</name>
</gene>
<keyword evidence="6 7" id="KW-0472">Membrane</keyword>
<organism evidence="9 10">
    <name type="scientific">Nitrincola lacisaponensis</name>
    <dbReference type="NCBI Taxonomy" id="267850"/>
    <lineage>
        <taxon>Bacteria</taxon>
        <taxon>Pseudomonadati</taxon>
        <taxon>Pseudomonadota</taxon>
        <taxon>Gammaproteobacteria</taxon>
        <taxon>Oceanospirillales</taxon>
        <taxon>Oceanospirillaceae</taxon>
        <taxon>Nitrincola</taxon>
    </lineage>
</organism>
<feature type="transmembrane region" description="Helical" evidence="7">
    <location>
        <begin position="12"/>
        <end position="34"/>
    </location>
</feature>
<comment type="similarity">
    <text evidence="7">Belongs to the binding-protein-dependent transport system permease family.</text>
</comment>
<evidence type="ECO:0000256" key="3">
    <source>
        <dbReference type="ARBA" id="ARBA00022475"/>
    </source>
</evidence>
<dbReference type="EMBL" id="JMSZ01000042">
    <property type="protein sequence ID" value="KDE38435.1"/>
    <property type="molecule type" value="Genomic_DNA"/>
</dbReference>
<comment type="caution">
    <text evidence="9">The sequence shown here is derived from an EMBL/GenBank/DDBJ whole genome shotgun (WGS) entry which is preliminary data.</text>
</comment>
<feature type="transmembrane region" description="Helical" evidence="7">
    <location>
        <begin position="162"/>
        <end position="182"/>
    </location>
</feature>
<name>A0A063XZS5_9GAMM</name>
<dbReference type="PANTHER" id="PTHR30151">
    <property type="entry name" value="ALKANE SULFONATE ABC TRANSPORTER-RELATED, MEMBRANE SUBUNIT"/>
    <property type="match status" value="1"/>
</dbReference>
<evidence type="ECO:0000313" key="9">
    <source>
        <dbReference type="EMBL" id="KDE38435.1"/>
    </source>
</evidence>
<accession>A0A063XZS5</accession>
<evidence type="ECO:0000256" key="6">
    <source>
        <dbReference type="ARBA" id="ARBA00023136"/>
    </source>
</evidence>
<feature type="domain" description="ABC transmembrane type-1" evidence="8">
    <location>
        <begin position="92"/>
        <end position="285"/>
    </location>
</feature>
<evidence type="ECO:0000256" key="2">
    <source>
        <dbReference type="ARBA" id="ARBA00022448"/>
    </source>
</evidence>
<feature type="transmembrane region" description="Helical" evidence="7">
    <location>
        <begin position="218"/>
        <end position="241"/>
    </location>
</feature>
<dbReference type="InterPro" id="IPR000515">
    <property type="entry name" value="MetI-like"/>
</dbReference>
<feature type="transmembrane region" description="Helical" evidence="7">
    <location>
        <begin position="134"/>
        <end position="156"/>
    </location>
</feature>
<sequence>MKQQLKSLTQTQGFAVLTLVLGILVIWYIAALLMNGNQMINMLERTGQSWTYIQVLQGAYSIQRPPLPVPHQVAMELYQSVFNQAVTSRRSLVYHSMITLESTLLGFALGSLLGILIAVGIVHNRTLDASLMPWVIASQTVPILAIAPIVVVVLGSMNLTGVLPKAMISMYLSFFPVVIGMVKGLRSADKLHTELMITYNASAQQMFWKLRWFSAQPYLFASLKIAISAALVGAIVAELPTGAQGGLGARLLSGSYYGQTVQIWAALVISALLGWALITLVGMAERLVLNRRGLRG</sequence>
<evidence type="ECO:0000259" key="8">
    <source>
        <dbReference type="PROSITE" id="PS50928"/>
    </source>
</evidence>
<proteinExistence type="inferred from homology"/>
<feature type="transmembrane region" description="Helical" evidence="7">
    <location>
        <begin position="104"/>
        <end position="122"/>
    </location>
</feature>
<keyword evidence="5 7" id="KW-1133">Transmembrane helix</keyword>
<dbReference type="GO" id="GO:0005886">
    <property type="term" value="C:plasma membrane"/>
    <property type="evidence" value="ECO:0007669"/>
    <property type="project" value="UniProtKB-SubCell"/>
</dbReference>
<dbReference type="Gene3D" id="1.10.3720.10">
    <property type="entry name" value="MetI-like"/>
    <property type="match status" value="1"/>
</dbReference>
<dbReference type="PATRIC" id="fig|267850.7.peg.2841"/>
<keyword evidence="3" id="KW-1003">Cell membrane</keyword>